<dbReference type="OrthoDB" id="9814495at2"/>
<reference evidence="6 8" key="1">
    <citation type="journal article" date="2018" name="Front. Microbiol.">
        <title>Genome-Based Analysis Reveals the Taxonomy and Diversity of the Family Idiomarinaceae.</title>
        <authorList>
            <person name="Liu Y."/>
            <person name="Lai Q."/>
            <person name="Shao Z."/>
        </authorList>
    </citation>
    <scope>NUCLEOTIDE SEQUENCE [LARGE SCALE GENOMIC DNA]</scope>
    <source>
        <strain evidence="6 8">CF12-14</strain>
    </source>
</reference>
<dbReference type="SUPFAM" id="SSF52172">
    <property type="entry name" value="CheY-like"/>
    <property type="match status" value="1"/>
</dbReference>
<name>A0A327WQZ9_9GAMM</name>
<dbReference type="CDD" id="cd06170">
    <property type="entry name" value="LuxR_C_like"/>
    <property type="match status" value="1"/>
</dbReference>
<keyword evidence="1 6" id="KW-0238">DNA-binding</keyword>
<dbReference type="PANTHER" id="PTHR45566:SF2">
    <property type="entry name" value="NARL SUBFAMILY"/>
    <property type="match status" value="1"/>
</dbReference>
<dbReference type="SMART" id="SM00421">
    <property type="entry name" value="HTH_LUXR"/>
    <property type="match status" value="1"/>
</dbReference>
<reference evidence="5 7" key="2">
    <citation type="submission" date="2018-06" db="EMBL/GenBank/DDBJ databases">
        <title>Genomic Encyclopedia of Type Strains, Phase III (KMG-III): the genomes of soil and plant-associated and newly described type strains.</title>
        <authorList>
            <person name="Whitman W."/>
        </authorList>
    </citation>
    <scope>NUCLEOTIDE SEQUENCE [LARGE SCALE GENOMIC DNA]</scope>
    <source>
        <strain evidence="5 7">CGMCC 1.15366</strain>
    </source>
</reference>
<dbReference type="Pfam" id="PF00196">
    <property type="entry name" value="GerE"/>
    <property type="match status" value="1"/>
</dbReference>
<evidence type="ECO:0000313" key="6">
    <source>
        <dbReference type="EMBL" id="RUO19726.1"/>
    </source>
</evidence>
<evidence type="ECO:0000313" key="8">
    <source>
        <dbReference type="Proteomes" id="UP000287865"/>
    </source>
</evidence>
<comment type="caution">
    <text evidence="2">Lacks conserved residue(s) required for the propagation of feature annotation.</text>
</comment>
<dbReference type="RefSeq" id="WP_111570197.1">
    <property type="nucleotide sequence ID" value="NZ_PIPK01000015.1"/>
</dbReference>
<evidence type="ECO:0000259" key="4">
    <source>
        <dbReference type="PROSITE" id="PS50110"/>
    </source>
</evidence>
<gene>
    <name evidence="5" type="ORF">B0I24_11427</name>
    <name evidence="6" type="ORF">CWE07_12680</name>
</gene>
<dbReference type="PROSITE" id="PS50110">
    <property type="entry name" value="RESPONSE_REGULATORY"/>
    <property type="match status" value="1"/>
</dbReference>
<evidence type="ECO:0000313" key="7">
    <source>
        <dbReference type="Proteomes" id="UP000249203"/>
    </source>
</evidence>
<evidence type="ECO:0000313" key="5">
    <source>
        <dbReference type="EMBL" id="RAJ94624.1"/>
    </source>
</evidence>
<evidence type="ECO:0000256" key="2">
    <source>
        <dbReference type="PROSITE-ProRule" id="PRU00169"/>
    </source>
</evidence>
<dbReference type="SUPFAM" id="SSF46894">
    <property type="entry name" value="C-terminal effector domain of the bipartite response regulators"/>
    <property type="match status" value="1"/>
</dbReference>
<evidence type="ECO:0000256" key="1">
    <source>
        <dbReference type="ARBA" id="ARBA00023125"/>
    </source>
</evidence>
<dbReference type="Proteomes" id="UP000287865">
    <property type="component" value="Unassembled WGS sequence"/>
</dbReference>
<sequence>MKILILDSQFLTRSGLIHLLTSYSDRIAIYEADSFAVAQNYLSSGEHYDLIFTELDLPDVDHRDVVQKIYQHGADSHIVLFTWRQHSADIRHALVQGARSYLCKGAVAEQMKLAIHGLLQGREYLPEDTMYSSSSNSARNDIERHLSPRQQEIMQLLAQGLSNKEIANILGITEGTIRVHLSAIFKAIKVSNRTEATLWYLLRQNKLSA</sequence>
<dbReference type="InterPro" id="IPR036388">
    <property type="entry name" value="WH-like_DNA-bd_sf"/>
</dbReference>
<dbReference type="InterPro" id="IPR000792">
    <property type="entry name" value="Tscrpt_reg_LuxR_C"/>
</dbReference>
<dbReference type="InterPro" id="IPR011006">
    <property type="entry name" value="CheY-like_superfamily"/>
</dbReference>
<feature type="domain" description="Response regulatory" evidence="4">
    <location>
        <begin position="2"/>
        <end position="119"/>
    </location>
</feature>
<protein>
    <submittedName>
        <fullName evidence="6">DNA-binding response regulator</fullName>
    </submittedName>
    <submittedName>
        <fullName evidence="5">LuxR family two component transcriptional regulator</fullName>
    </submittedName>
</protein>
<feature type="domain" description="HTH luxR-type" evidence="3">
    <location>
        <begin position="139"/>
        <end position="204"/>
    </location>
</feature>
<accession>A0A327WQZ9</accession>
<evidence type="ECO:0000259" key="3">
    <source>
        <dbReference type="PROSITE" id="PS50043"/>
    </source>
</evidence>
<dbReference type="SMART" id="SM00448">
    <property type="entry name" value="REC"/>
    <property type="match status" value="1"/>
</dbReference>
<dbReference type="PROSITE" id="PS50043">
    <property type="entry name" value="HTH_LUXR_2"/>
    <property type="match status" value="1"/>
</dbReference>
<dbReference type="GO" id="GO:0003677">
    <property type="term" value="F:DNA binding"/>
    <property type="evidence" value="ECO:0007669"/>
    <property type="project" value="UniProtKB-KW"/>
</dbReference>
<organism evidence="5 7">
    <name type="scientific">Aliidiomarina maris</name>
    <dbReference type="NCBI Taxonomy" id="531312"/>
    <lineage>
        <taxon>Bacteria</taxon>
        <taxon>Pseudomonadati</taxon>
        <taxon>Pseudomonadota</taxon>
        <taxon>Gammaproteobacteria</taxon>
        <taxon>Alteromonadales</taxon>
        <taxon>Idiomarinaceae</taxon>
        <taxon>Aliidiomarina</taxon>
    </lineage>
</organism>
<dbReference type="AlphaFoldDB" id="A0A327WQZ9"/>
<dbReference type="Proteomes" id="UP000249203">
    <property type="component" value="Unassembled WGS sequence"/>
</dbReference>
<proteinExistence type="predicted"/>
<dbReference type="Gene3D" id="1.10.10.10">
    <property type="entry name" value="Winged helix-like DNA-binding domain superfamily/Winged helix DNA-binding domain"/>
    <property type="match status" value="1"/>
</dbReference>
<dbReference type="PRINTS" id="PR00038">
    <property type="entry name" value="HTHLUXR"/>
</dbReference>
<dbReference type="Gene3D" id="3.40.50.2300">
    <property type="match status" value="1"/>
</dbReference>
<dbReference type="InterPro" id="IPR051015">
    <property type="entry name" value="EvgA-like"/>
</dbReference>
<dbReference type="Pfam" id="PF00072">
    <property type="entry name" value="Response_reg"/>
    <property type="match status" value="1"/>
</dbReference>
<dbReference type="EMBL" id="PIPK01000015">
    <property type="protein sequence ID" value="RUO19726.1"/>
    <property type="molecule type" value="Genomic_DNA"/>
</dbReference>
<dbReference type="GO" id="GO:0000160">
    <property type="term" value="P:phosphorelay signal transduction system"/>
    <property type="evidence" value="ECO:0007669"/>
    <property type="project" value="InterPro"/>
</dbReference>
<dbReference type="InterPro" id="IPR016032">
    <property type="entry name" value="Sig_transdc_resp-reg_C-effctor"/>
</dbReference>
<comment type="caution">
    <text evidence="5">The sequence shown here is derived from an EMBL/GenBank/DDBJ whole genome shotgun (WGS) entry which is preliminary data.</text>
</comment>
<dbReference type="GO" id="GO:0006355">
    <property type="term" value="P:regulation of DNA-templated transcription"/>
    <property type="evidence" value="ECO:0007669"/>
    <property type="project" value="InterPro"/>
</dbReference>
<dbReference type="PANTHER" id="PTHR45566">
    <property type="entry name" value="HTH-TYPE TRANSCRIPTIONAL REGULATOR YHJB-RELATED"/>
    <property type="match status" value="1"/>
</dbReference>
<dbReference type="InterPro" id="IPR001789">
    <property type="entry name" value="Sig_transdc_resp-reg_receiver"/>
</dbReference>
<keyword evidence="8" id="KW-1185">Reference proteome</keyword>
<dbReference type="EMBL" id="QLMD01000014">
    <property type="protein sequence ID" value="RAJ94624.1"/>
    <property type="molecule type" value="Genomic_DNA"/>
</dbReference>